<sequence>MEFEFIAATLFNLGVNIIYTFLALFIGVASLLIIDKKLMPGIKIEQQLKAGNVAVAIFASTILLFVAFIIAFGMKG</sequence>
<protein>
    <recommendedName>
        <fullName evidence="10">DUF350 domain-containing protein</fullName>
    </recommendedName>
</protein>
<evidence type="ECO:0000313" key="9">
    <source>
        <dbReference type="Proteomes" id="UP001224392"/>
    </source>
</evidence>
<organism evidence="8 9">
    <name type="scientific">Biformimicrobium ophioploci</name>
    <dbReference type="NCBI Taxonomy" id="3036711"/>
    <lineage>
        <taxon>Bacteria</taxon>
        <taxon>Pseudomonadati</taxon>
        <taxon>Pseudomonadota</taxon>
        <taxon>Gammaproteobacteria</taxon>
        <taxon>Cellvibrionales</taxon>
        <taxon>Microbulbiferaceae</taxon>
        <taxon>Biformimicrobium</taxon>
    </lineage>
</organism>
<comment type="caution">
    <text evidence="8">The sequence shown here is derived from an EMBL/GenBank/DDBJ whole genome shotgun (WGS) entry which is preliminary data.</text>
</comment>
<evidence type="ECO:0000256" key="6">
    <source>
        <dbReference type="ARBA" id="ARBA00023136"/>
    </source>
</evidence>
<evidence type="ECO:0008006" key="10">
    <source>
        <dbReference type="Google" id="ProtNLM"/>
    </source>
</evidence>
<keyword evidence="3" id="KW-1003">Cell membrane</keyword>
<dbReference type="EMBL" id="BSYJ01000002">
    <property type="protein sequence ID" value="GMG86671.1"/>
    <property type="molecule type" value="Genomic_DNA"/>
</dbReference>
<evidence type="ECO:0000256" key="3">
    <source>
        <dbReference type="ARBA" id="ARBA00022475"/>
    </source>
</evidence>
<evidence type="ECO:0000256" key="1">
    <source>
        <dbReference type="ARBA" id="ARBA00004651"/>
    </source>
</evidence>
<feature type="transmembrane region" description="Helical" evidence="7">
    <location>
        <begin position="53"/>
        <end position="74"/>
    </location>
</feature>
<comment type="similarity">
    <text evidence="2">Belongs to the UPF0719 family.</text>
</comment>
<evidence type="ECO:0000256" key="7">
    <source>
        <dbReference type="SAM" id="Phobius"/>
    </source>
</evidence>
<dbReference type="InterPro" id="IPR007140">
    <property type="entry name" value="DUF350"/>
</dbReference>
<keyword evidence="5 7" id="KW-1133">Transmembrane helix</keyword>
<dbReference type="RefSeq" id="WP_285763229.1">
    <property type="nucleotide sequence ID" value="NZ_BSYJ01000002.1"/>
</dbReference>
<keyword evidence="6 7" id="KW-0472">Membrane</keyword>
<keyword evidence="4 7" id="KW-0812">Transmembrane</keyword>
<gene>
    <name evidence="8" type="ORF">MNKW57_09920</name>
</gene>
<keyword evidence="9" id="KW-1185">Reference proteome</keyword>
<evidence type="ECO:0000256" key="4">
    <source>
        <dbReference type="ARBA" id="ARBA00022692"/>
    </source>
</evidence>
<evidence type="ECO:0000256" key="5">
    <source>
        <dbReference type="ARBA" id="ARBA00022989"/>
    </source>
</evidence>
<evidence type="ECO:0000256" key="2">
    <source>
        <dbReference type="ARBA" id="ARBA00005779"/>
    </source>
</evidence>
<evidence type="ECO:0000313" key="8">
    <source>
        <dbReference type="EMBL" id="GMG86671.1"/>
    </source>
</evidence>
<dbReference type="Proteomes" id="UP001224392">
    <property type="component" value="Unassembled WGS sequence"/>
</dbReference>
<name>A0ABQ6LXA2_9GAMM</name>
<proteinExistence type="inferred from homology"/>
<comment type="subcellular location">
    <subcellularLocation>
        <location evidence="1">Cell membrane</location>
        <topology evidence="1">Multi-pass membrane protein</topology>
    </subcellularLocation>
</comment>
<dbReference type="Pfam" id="PF03994">
    <property type="entry name" value="DUF350"/>
    <property type="match status" value="1"/>
</dbReference>
<feature type="transmembrane region" description="Helical" evidence="7">
    <location>
        <begin position="6"/>
        <end position="33"/>
    </location>
</feature>
<accession>A0ABQ6LXA2</accession>
<reference evidence="8 9" key="1">
    <citation type="submission" date="2023-04" db="EMBL/GenBank/DDBJ databases">
        <title>Marinobulbifer ophiurae gen. nov., sp. Nov., isolate from tissue of brittle star Ophioplocus japonicus.</title>
        <authorList>
            <person name="Kawano K."/>
            <person name="Sawayama S."/>
            <person name="Nakagawa S."/>
        </authorList>
    </citation>
    <scope>NUCLEOTIDE SEQUENCE [LARGE SCALE GENOMIC DNA]</scope>
    <source>
        <strain evidence="8 9">NKW57</strain>
    </source>
</reference>